<protein>
    <recommendedName>
        <fullName evidence="3">Reverse transcriptase domain-containing protein</fullName>
    </recommendedName>
</protein>
<keyword evidence="2" id="KW-1185">Reference proteome</keyword>
<dbReference type="Proteomes" id="UP001066276">
    <property type="component" value="Chromosome 1_2"/>
</dbReference>
<evidence type="ECO:0008006" key="3">
    <source>
        <dbReference type="Google" id="ProtNLM"/>
    </source>
</evidence>
<dbReference type="EMBL" id="JANPWB010000002">
    <property type="protein sequence ID" value="KAJ1209115.1"/>
    <property type="molecule type" value="Genomic_DNA"/>
</dbReference>
<dbReference type="AlphaFoldDB" id="A0AAV7W9W6"/>
<evidence type="ECO:0000313" key="2">
    <source>
        <dbReference type="Proteomes" id="UP001066276"/>
    </source>
</evidence>
<comment type="caution">
    <text evidence="1">The sequence shown here is derived from an EMBL/GenBank/DDBJ whole genome shotgun (WGS) entry which is preliminary data.</text>
</comment>
<gene>
    <name evidence="1" type="ORF">NDU88_004494</name>
</gene>
<organism evidence="1 2">
    <name type="scientific">Pleurodeles waltl</name>
    <name type="common">Iberian ribbed newt</name>
    <dbReference type="NCBI Taxonomy" id="8319"/>
    <lineage>
        <taxon>Eukaryota</taxon>
        <taxon>Metazoa</taxon>
        <taxon>Chordata</taxon>
        <taxon>Craniata</taxon>
        <taxon>Vertebrata</taxon>
        <taxon>Euteleostomi</taxon>
        <taxon>Amphibia</taxon>
        <taxon>Batrachia</taxon>
        <taxon>Caudata</taxon>
        <taxon>Salamandroidea</taxon>
        <taxon>Salamandridae</taxon>
        <taxon>Pleurodelinae</taxon>
        <taxon>Pleurodeles</taxon>
    </lineage>
</organism>
<evidence type="ECO:0000313" key="1">
    <source>
        <dbReference type="EMBL" id="KAJ1209115.1"/>
    </source>
</evidence>
<reference evidence="1" key="1">
    <citation type="journal article" date="2022" name="bioRxiv">
        <title>Sequencing and chromosome-scale assembly of the giantPleurodeles waltlgenome.</title>
        <authorList>
            <person name="Brown T."/>
            <person name="Elewa A."/>
            <person name="Iarovenko S."/>
            <person name="Subramanian E."/>
            <person name="Araus A.J."/>
            <person name="Petzold A."/>
            <person name="Susuki M."/>
            <person name="Suzuki K.-i.T."/>
            <person name="Hayashi T."/>
            <person name="Toyoda A."/>
            <person name="Oliveira C."/>
            <person name="Osipova E."/>
            <person name="Leigh N.D."/>
            <person name="Simon A."/>
            <person name="Yun M.H."/>
        </authorList>
    </citation>
    <scope>NUCLEOTIDE SEQUENCE</scope>
    <source>
        <strain evidence="1">20211129_DDA</strain>
        <tissue evidence="1">Liver</tissue>
    </source>
</reference>
<proteinExistence type="predicted"/>
<name>A0AAV7W9W6_PLEWA</name>
<accession>A0AAV7W9W6</accession>
<sequence length="114" mass="12898">MGVRGTVEPLEQRQTQHGPMGFSYEGYTHVTSLYTDDVLVFISHQEHFVPALPEIITAFEYVSGLRVNHRKSVLFPLASLARSTTKALPQTRLDSERSHFRYLGLVVSHTDPDN</sequence>